<accession>A0A249A3A0</accession>
<evidence type="ECO:0000313" key="5">
    <source>
        <dbReference type="Proteomes" id="UP000315164"/>
    </source>
</evidence>
<dbReference type="OrthoDB" id="6690744at2"/>
<dbReference type="KEGG" id="mhay:VK67_10900"/>
<dbReference type="AlphaFoldDB" id="A0A249A3A0"/>
<dbReference type="KEGG" id="mhaq:WC39_10895"/>
<name>A0A249A3A0_MANHA</name>
<dbReference type="Proteomes" id="UP000315164">
    <property type="component" value="Unassembled WGS sequence"/>
</dbReference>
<dbReference type="RefSeq" id="WP_006249673.1">
    <property type="nucleotide sequence ID" value="NZ_CP011098.1"/>
</dbReference>
<evidence type="ECO:0000313" key="3">
    <source>
        <dbReference type="EMBL" id="TRB74764.1"/>
    </source>
</evidence>
<proteinExistence type="predicted"/>
<evidence type="ECO:0000313" key="2">
    <source>
        <dbReference type="EMBL" id="TRB37385.1"/>
    </source>
</evidence>
<reference evidence="1 4" key="1">
    <citation type="submission" date="2018-06" db="EMBL/GenBank/DDBJ databases">
        <authorList>
            <consortium name="Pathogen Informatics"/>
            <person name="Doyle S."/>
        </authorList>
    </citation>
    <scope>NUCLEOTIDE SEQUENCE [LARGE SCALE GENOMIC DNA]</scope>
    <source>
        <strain evidence="1 4">NCTC9380</strain>
    </source>
</reference>
<sequence length="129" mass="15392">MAITEEQWKEIKQKLDSIIGRVKFRYKEHLLTVDVVQIKRSLKLAVYVDGEIDGAWTKEGHEIRPYLEEVWYRKERPFFNAKEKKEYRGLMSKKKLNEKIVTYSPMFPSPTALTRQYKKLDGLELIEVI</sequence>
<protein>
    <submittedName>
        <fullName evidence="3">Uncharacterized protein</fullName>
    </submittedName>
</protein>
<dbReference type="EMBL" id="VAJB01000010">
    <property type="protein sequence ID" value="TRB74764.1"/>
    <property type="molecule type" value="Genomic_DNA"/>
</dbReference>
<organism evidence="3 5">
    <name type="scientific">Mannheimia haemolytica</name>
    <name type="common">Pasteurella haemolytica</name>
    <dbReference type="NCBI Taxonomy" id="75985"/>
    <lineage>
        <taxon>Bacteria</taxon>
        <taxon>Pseudomonadati</taxon>
        <taxon>Pseudomonadota</taxon>
        <taxon>Gammaproteobacteria</taxon>
        <taxon>Pasteurellales</taxon>
        <taxon>Pasteurellaceae</taxon>
        <taxon>Mannheimia</taxon>
    </lineage>
</organism>
<evidence type="ECO:0000313" key="4">
    <source>
        <dbReference type="Proteomes" id="UP000254031"/>
    </source>
</evidence>
<evidence type="ECO:0000313" key="1">
    <source>
        <dbReference type="EMBL" id="STY67236.1"/>
    </source>
</evidence>
<reference evidence="5 6" key="2">
    <citation type="journal article" date="2019" name="Vet. Microbiol.">
        <title>Genetic characterization of susceptible and multi-drug resistant Mannheimia haemolytica isolated from high-risk stocker calves prior to and after antimicrobial metaphylaxis.</title>
        <authorList>
            <person name="Snyder E.R."/>
            <person name="Alvarez-Narvaez S."/>
            <person name="Credille B.C."/>
        </authorList>
    </citation>
    <scope>NUCLEOTIDE SEQUENCE [LARGE SCALE GENOMIC DNA]</scope>
    <source>
        <strain evidence="3 5">UGA-R5-128-1</strain>
        <strain evidence="2 6">UGA-R7-163-1</strain>
    </source>
</reference>
<dbReference type="EMBL" id="UGPL01000006">
    <property type="protein sequence ID" value="STY67236.1"/>
    <property type="molecule type" value="Genomic_DNA"/>
</dbReference>
<gene>
    <name evidence="3" type="ORF">FEA53_06570</name>
    <name evidence="2" type="ORF">FEB89_07715</name>
    <name evidence="1" type="ORF">NCTC9380_02587</name>
</gene>
<dbReference type="Proteomes" id="UP000318394">
    <property type="component" value="Unassembled WGS sequence"/>
</dbReference>
<dbReference type="GeneID" id="67369884"/>
<evidence type="ECO:0000313" key="6">
    <source>
        <dbReference type="Proteomes" id="UP000318394"/>
    </source>
</evidence>
<keyword evidence="6" id="KW-1185">Reference proteome</keyword>
<dbReference type="Proteomes" id="UP000254031">
    <property type="component" value="Unassembled WGS sequence"/>
</dbReference>
<dbReference type="EMBL" id="VAJI01000013">
    <property type="protein sequence ID" value="TRB37385.1"/>
    <property type="molecule type" value="Genomic_DNA"/>
</dbReference>